<proteinExistence type="predicted"/>
<evidence type="ECO:0000313" key="2">
    <source>
        <dbReference type="EMBL" id="SHL52247.1"/>
    </source>
</evidence>
<accession>A0A1M7BBE1</accession>
<organism evidence="2 3">
    <name type="scientific">Flagellimonas taeanensis</name>
    <dbReference type="NCBI Taxonomy" id="1005926"/>
    <lineage>
        <taxon>Bacteria</taxon>
        <taxon>Pseudomonadati</taxon>
        <taxon>Bacteroidota</taxon>
        <taxon>Flavobacteriia</taxon>
        <taxon>Flavobacteriales</taxon>
        <taxon>Flavobacteriaceae</taxon>
        <taxon>Flagellimonas</taxon>
    </lineage>
</organism>
<dbReference type="EMBL" id="FOKU01000010">
    <property type="protein sequence ID" value="SFC39162.1"/>
    <property type="molecule type" value="Genomic_DNA"/>
</dbReference>
<keyword evidence="4" id="KW-1185">Reference proteome</keyword>
<reference evidence="2 3" key="1">
    <citation type="submission" date="2016-11" db="EMBL/GenBank/DDBJ databases">
        <authorList>
            <person name="Varghese N."/>
            <person name="Submissions S."/>
        </authorList>
    </citation>
    <scope>NUCLEOTIDE SEQUENCE [LARGE SCALE GENOMIC DNA]</scope>
    <source>
        <strain evidence="2 3">CGMCC 1.12174</strain>
        <strain evidence="1 4">DSM 26351</strain>
    </source>
</reference>
<dbReference type="STRING" id="1055723.SAMN05216293_3651"/>
<evidence type="ECO:0000313" key="1">
    <source>
        <dbReference type="EMBL" id="SFC39162.1"/>
    </source>
</evidence>
<evidence type="ECO:0000313" key="4">
    <source>
        <dbReference type="Proteomes" id="UP000198940"/>
    </source>
</evidence>
<dbReference type="Proteomes" id="UP000198940">
    <property type="component" value="Unassembled WGS sequence"/>
</dbReference>
<comment type="caution">
    <text evidence="2">The sequence shown here is derived from an EMBL/GenBank/DDBJ whole genome shotgun (WGS) entry which is preliminary data.</text>
</comment>
<dbReference type="Proteomes" id="UP000184031">
    <property type="component" value="Unassembled WGS sequence"/>
</dbReference>
<evidence type="ECO:0000313" key="3">
    <source>
        <dbReference type="Proteomes" id="UP000184031"/>
    </source>
</evidence>
<gene>
    <name evidence="1" type="ORF">SAMN04487891_11090</name>
    <name evidence="2" type="ORF">SAMN05216293_3651</name>
</gene>
<dbReference type="EMBL" id="FRAT01000011">
    <property type="protein sequence ID" value="SHL52247.1"/>
    <property type="molecule type" value="Genomic_DNA"/>
</dbReference>
<name>A0A1M7BBE1_9FLAO</name>
<sequence length="143" mass="16369">MTLFFNPFFLDLIRNLFFIAATFIMIGHDIVPHSDIYPGESISSYSNSNSTSIQDIGKEHTELSHLFEHLRHASQDGSLKYVTGGVKDLGVKTKILQNFALTAEMDDTLLWHTNRVKQRFWTYSHIPYYLSLPTYTLRGPPTA</sequence>
<dbReference type="AlphaFoldDB" id="A0A1M7BBE1"/>
<protein>
    <submittedName>
        <fullName evidence="2">Uncharacterized protein</fullName>
    </submittedName>
</protein>